<sequence length="61" mass="7093">MFQNVPPLGMCTPEQSMWHDDLRSTHPLLRGFELGIVTQVIYMHYALSYLGIISWMFGHLI</sequence>
<organism evidence="2 3">
    <name type="scientific">Aspergillus pseudotamarii</name>
    <dbReference type="NCBI Taxonomy" id="132259"/>
    <lineage>
        <taxon>Eukaryota</taxon>
        <taxon>Fungi</taxon>
        <taxon>Dikarya</taxon>
        <taxon>Ascomycota</taxon>
        <taxon>Pezizomycotina</taxon>
        <taxon>Eurotiomycetes</taxon>
        <taxon>Eurotiomycetidae</taxon>
        <taxon>Eurotiales</taxon>
        <taxon>Aspergillaceae</taxon>
        <taxon>Aspergillus</taxon>
        <taxon>Aspergillus subgen. Circumdati</taxon>
    </lineage>
</organism>
<evidence type="ECO:0000256" key="1">
    <source>
        <dbReference type="SAM" id="Phobius"/>
    </source>
</evidence>
<dbReference type="RefSeq" id="XP_031912764.1">
    <property type="nucleotide sequence ID" value="XM_032050921.1"/>
</dbReference>
<gene>
    <name evidence="2" type="ORF">BDV38DRAFT_107423</name>
</gene>
<reference evidence="2 3" key="1">
    <citation type="submission" date="2019-04" db="EMBL/GenBank/DDBJ databases">
        <title>Friends and foes A comparative genomics study of 23 Aspergillus species from section Flavi.</title>
        <authorList>
            <consortium name="DOE Joint Genome Institute"/>
            <person name="Kjaerbolling I."/>
            <person name="Vesth T."/>
            <person name="Frisvad J.C."/>
            <person name="Nybo J.L."/>
            <person name="Theobald S."/>
            <person name="Kildgaard S."/>
            <person name="Isbrandt T."/>
            <person name="Kuo A."/>
            <person name="Sato A."/>
            <person name="Lyhne E.K."/>
            <person name="Kogle M.E."/>
            <person name="Wiebenga A."/>
            <person name="Kun R.S."/>
            <person name="Lubbers R.J."/>
            <person name="Makela M.R."/>
            <person name="Barry K."/>
            <person name="Chovatia M."/>
            <person name="Clum A."/>
            <person name="Daum C."/>
            <person name="Haridas S."/>
            <person name="He G."/>
            <person name="LaButti K."/>
            <person name="Lipzen A."/>
            <person name="Mondo S."/>
            <person name="Riley R."/>
            <person name="Salamov A."/>
            <person name="Simmons B.A."/>
            <person name="Magnuson J.K."/>
            <person name="Henrissat B."/>
            <person name="Mortensen U.H."/>
            <person name="Larsen T.O."/>
            <person name="Devries R.P."/>
            <person name="Grigoriev I.V."/>
            <person name="Machida M."/>
            <person name="Baker S.E."/>
            <person name="Andersen M.R."/>
        </authorList>
    </citation>
    <scope>NUCLEOTIDE SEQUENCE [LARGE SCALE GENOMIC DNA]</scope>
    <source>
        <strain evidence="2 3">CBS 117625</strain>
    </source>
</reference>
<dbReference type="GeneID" id="43635131"/>
<keyword evidence="1" id="KW-1133">Transmembrane helix</keyword>
<dbReference type="Proteomes" id="UP000325672">
    <property type="component" value="Unassembled WGS sequence"/>
</dbReference>
<evidence type="ECO:0000313" key="3">
    <source>
        <dbReference type="Proteomes" id="UP000325672"/>
    </source>
</evidence>
<feature type="transmembrane region" description="Helical" evidence="1">
    <location>
        <begin position="36"/>
        <end position="57"/>
    </location>
</feature>
<accession>A0A5N6SSD2</accession>
<evidence type="ECO:0000313" key="2">
    <source>
        <dbReference type="EMBL" id="KAE8136701.1"/>
    </source>
</evidence>
<dbReference type="AlphaFoldDB" id="A0A5N6SSD2"/>
<dbReference type="EMBL" id="ML743582">
    <property type="protein sequence ID" value="KAE8136701.1"/>
    <property type="molecule type" value="Genomic_DNA"/>
</dbReference>
<proteinExistence type="predicted"/>
<keyword evidence="1" id="KW-0812">Transmembrane</keyword>
<keyword evidence="3" id="KW-1185">Reference proteome</keyword>
<name>A0A5N6SSD2_ASPPS</name>
<keyword evidence="1" id="KW-0472">Membrane</keyword>
<protein>
    <submittedName>
        <fullName evidence="2">Uncharacterized protein</fullName>
    </submittedName>
</protein>